<comment type="caution">
    <text evidence="8">The sequence shown here is derived from an EMBL/GenBank/DDBJ whole genome shotgun (WGS) entry which is preliminary data.</text>
</comment>
<dbReference type="RefSeq" id="WP_289831203.1">
    <property type="nucleotide sequence ID" value="NZ_JAUEDK010000036.1"/>
</dbReference>
<evidence type="ECO:0000256" key="2">
    <source>
        <dbReference type="ARBA" id="ARBA00009695"/>
    </source>
</evidence>
<gene>
    <name evidence="5 8" type="primary">recX</name>
    <name evidence="8" type="ORF">QU481_16915</name>
</gene>
<dbReference type="PANTHER" id="PTHR33602:SF1">
    <property type="entry name" value="REGULATORY PROTEIN RECX FAMILY PROTEIN"/>
    <property type="match status" value="1"/>
</dbReference>
<evidence type="ECO:0000259" key="6">
    <source>
        <dbReference type="Pfam" id="PF02631"/>
    </source>
</evidence>
<dbReference type="Pfam" id="PF21981">
    <property type="entry name" value="RecX_HTH3"/>
    <property type="match status" value="1"/>
</dbReference>
<protein>
    <recommendedName>
        <fullName evidence="3 5">Regulatory protein RecX</fullName>
    </recommendedName>
</protein>
<comment type="similarity">
    <text evidence="2 5">Belongs to the RecX family.</text>
</comment>
<keyword evidence="9" id="KW-1185">Reference proteome</keyword>
<dbReference type="Gene3D" id="1.10.10.10">
    <property type="entry name" value="Winged helix-like DNA-binding domain superfamily/Winged helix DNA-binding domain"/>
    <property type="match status" value="3"/>
</dbReference>
<accession>A0ABT7XS41</accession>
<dbReference type="Proteomes" id="UP001168540">
    <property type="component" value="Unassembled WGS sequence"/>
</dbReference>
<evidence type="ECO:0000256" key="1">
    <source>
        <dbReference type="ARBA" id="ARBA00004496"/>
    </source>
</evidence>
<dbReference type="EMBL" id="JAUEDK010000036">
    <property type="protein sequence ID" value="MDN0076550.1"/>
    <property type="molecule type" value="Genomic_DNA"/>
</dbReference>
<evidence type="ECO:0000256" key="5">
    <source>
        <dbReference type="HAMAP-Rule" id="MF_01114"/>
    </source>
</evidence>
<dbReference type="PANTHER" id="PTHR33602">
    <property type="entry name" value="REGULATORY PROTEIN RECX FAMILY PROTEIN"/>
    <property type="match status" value="1"/>
</dbReference>
<feature type="domain" description="RecX third three-helical" evidence="7">
    <location>
        <begin position="95"/>
        <end position="140"/>
    </location>
</feature>
<proteinExistence type="inferred from homology"/>
<organism evidence="8 9">
    <name type="scientific">Crenobacter oryzisoli</name>
    <dbReference type="NCBI Taxonomy" id="3056844"/>
    <lineage>
        <taxon>Bacteria</taxon>
        <taxon>Pseudomonadati</taxon>
        <taxon>Pseudomonadota</taxon>
        <taxon>Betaproteobacteria</taxon>
        <taxon>Neisseriales</taxon>
        <taxon>Neisseriaceae</taxon>
        <taxon>Crenobacter</taxon>
    </lineage>
</organism>
<sequence>MTGKSLRARALDLLSRREYSRVELARKLAPHADSTEELDALLAELAERGWQSDSRFAEQFAHVRSQKYGARRVAQELRMKGVDDATIHELAGSGEDEFTIARAQWQKKFGQKADSPQEKAKQMRFLAARGFSGGVIRRVLEAAGDDDDGVLDGFDV</sequence>
<dbReference type="Pfam" id="PF02631">
    <property type="entry name" value="RecX_HTH2"/>
    <property type="match status" value="1"/>
</dbReference>
<evidence type="ECO:0000259" key="7">
    <source>
        <dbReference type="Pfam" id="PF21981"/>
    </source>
</evidence>
<evidence type="ECO:0000256" key="4">
    <source>
        <dbReference type="ARBA" id="ARBA00022490"/>
    </source>
</evidence>
<evidence type="ECO:0000256" key="3">
    <source>
        <dbReference type="ARBA" id="ARBA00018111"/>
    </source>
</evidence>
<reference evidence="8" key="1">
    <citation type="submission" date="2023-06" db="EMBL/GenBank/DDBJ databases">
        <authorList>
            <person name="Zhang S."/>
        </authorList>
    </citation>
    <scope>NUCLEOTIDE SEQUENCE</scope>
    <source>
        <strain evidence="8">SG2303</strain>
    </source>
</reference>
<comment type="function">
    <text evidence="5">Modulates RecA activity.</text>
</comment>
<dbReference type="InterPro" id="IPR036388">
    <property type="entry name" value="WH-like_DNA-bd_sf"/>
</dbReference>
<dbReference type="NCBIfam" id="NF001055">
    <property type="entry name" value="PRK00117.2-5"/>
    <property type="match status" value="1"/>
</dbReference>
<name>A0ABT7XS41_9NEIS</name>
<dbReference type="HAMAP" id="MF_01114">
    <property type="entry name" value="RecX"/>
    <property type="match status" value="1"/>
</dbReference>
<evidence type="ECO:0000313" key="9">
    <source>
        <dbReference type="Proteomes" id="UP001168540"/>
    </source>
</evidence>
<dbReference type="InterPro" id="IPR003783">
    <property type="entry name" value="Regulatory_RecX"/>
</dbReference>
<comment type="subcellular location">
    <subcellularLocation>
        <location evidence="1 5">Cytoplasm</location>
    </subcellularLocation>
</comment>
<feature type="domain" description="RecX second three-helical" evidence="6">
    <location>
        <begin position="52"/>
        <end position="89"/>
    </location>
</feature>
<dbReference type="InterPro" id="IPR053924">
    <property type="entry name" value="RecX_HTH_2nd"/>
</dbReference>
<keyword evidence="4 5" id="KW-0963">Cytoplasm</keyword>
<dbReference type="InterPro" id="IPR053925">
    <property type="entry name" value="RecX_HTH_3rd"/>
</dbReference>
<evidence type="ECO:0000313" key="8">
    <source>
        <dbReference type="EMBL" id="MDN0076550.1"/>
    </source>
</evidence>